<dbReference type="AlphaFoldDB" id="A0A0B6EXD8"/>
<protein>
    <submittedName>
        <fullName evidence="2">Glycosyl transferase family 2</fullName>
    </submittedName>
</protein>
<evidence type="ECO:0000259" key="1">
    <source>
        <dbReference type="Pfam" id="PF00535"/>
    </source>
</evidence>
<evidence type="ECO:0000313" key="2">
    <source>
        <dbReference type="EMBL" id="AJI79488.1"/>
    </source>
</evidence>
<sequence length="709" mass="78950">MSFYVPGISVVIPSFVSGAMDTDGTKTADMKLYSALSSLAEQSIRKDLVEVLVVLNGDGVSSTQAGASREFEEGLACQFPELNIRILRSLTPGAGRARNLGIASAQRRFITFLDDDDALQPRYLEAGLEQVDHGLVTLLPIVDTVDGQSFQDNSLNARITTLRGTTVPIASAPWVMGFNACKIIPTELAQKYRYDESLRSGEDVAYFAHFLELPGLLLRTPKAGENSAYVRTLSQDSVSRQRESFDFNVTQRLDCIAQLRTIDEADPKLRALHKLEEAQFGFVESYLETHPGDVQRAIDTAVAAGVPGLNWAGLRKEKAKRLVFSYCFPPYADTSANVTAKVIRSDAELVDVYYADMERVRGRDESTRLIVDPFLVHAEEIDVVPSFADWGAICSYARQAARKAAKRAKSQDGYKSIYSRALWSGSHVAAALFKDKHPGTRWEAEFSDPLSVGVDGTPRSGALTRGVTTYRLKRMVERSEWGEISYSTHFELTELVTLLYADEIIFTNANQQQVMLERYPETLQDFVRSKSTIRHHAVPTEEMYHLVDADYELDSKCINIGYFGNFYANRGIGDVLNALEHHPHADEFLLHIFTSKPEQLTRELWIHPAYGRLRINGYMPYLTFLNVATRFDALVVNDTDTTGSNFTVNPFLPSKYADYAGSGAAVWGITVDKSPLSTLPLTFSSAAGDIEQARSVLDELLRQARYNAR</sequence>
<organism evidence="2 3">
    <name type="scientific">Corynebacterium singulare</name>
    <dbReference type="NCBI Taxonomy" id="161899"/>
    <lineage>
        <taxon>Bacteria</taxon>
        <taxon>Bacillati</taxon>
        <taxon>Actinomycetota</taxon>
        <taxon>Actinomycetes</taxon>
        <taxon>Mycobacteriales</taxon>
        <taxon>Corynebacteriaceae</taxon>
        <taxon>Corynebacterium</taxon>
    </lineage>
</organism>
<dbReference type="HOGENOM" id="CLU_363163_0_0_11"/>
<dbReference type="CDD" id="cd00761">
    <property type="entry name" value="Glyco_tranf_GTA_type"/>
    <property type="match status" value="1"/>
</dbReference>
<dbReference type="Pfam" id="PF00535">
    <property type="entry name" value="Glycos_transf_2"/>
    <property type="match status" value="1"/>
</dbReference>
<dbReference type="Proteomes" id="UP000031890">
    <property type="component" value="Chromosome"/>
</dbReference>
<name>A0A0B6EXD8_9CORY</name>
<feature type="domain" description="Glycosyltransferase 2-like" evidence="1">
    <location>
        <begin position="32"/>
        <end position="153"/>
    </location>
</feature>
<dbReference type="InterPro" id="IPR001173">
    <property type="entry name" value="Glyco_trans_2-like"/>
</dbReference>
<dbReference type="STRING" id="161899.CSING_09875"/>
<dbReference type="Gene3D" id="3.90.550.10">
    <property type="entry name" value="Spore Coat Polysaccharide Biosynthesis Protein SpsA, Chain A"/>
    <property type="match status" value="1"/>
</dbReference>
<reference evidence="2 3" key="1">
    <citation type="journal article" date="2015" name="Genome Announc.">
        <title>Complete Genome Sequence and Annotation of Corynebacterium singulare DSM 44357, Isolated from a Human Semen Specimen.</title>
        <authorList>
            <person name="Merten M."/>
            <person name="Brinkrolf K."/>
            <person name="Albersmeier A."/>
            <person name="Kutter Y."/>
            <person name="Ruckert C."/>
            <person name="Tauch A."/>
        </authorList>
    </citation>
    <scope>NUCLEOTIDE SEQUENCE [LARGE SCALE GENOMIC DNA]</scope>
    <source>
        <strain evidence="2">IBS B52218</strain>
    </source>
</reference>
<dbReference type="SUPFAM" id="SSF53448">
    <property type="entry name" value="Nucleotide-diphospho-sugar transferases"/>
    <property type="match status" value="1"/>
</dbReference>
<dbReference type="KEGG" id="csx:CSING_09875"/>
<dbReference type="SUPFAM" id="SSF53756">
    <property type="entry name" value="UDP-Glycosyltransferase/glycogen phosphorylase"/>
    <property type="match status" value="1"/>
</dbReference>
<gene>
    <name evidence="2" type="ORF">CSING_09875</name>
</gene>
<accession>A0A0B6EXD8</accession>
<proteinExistence type="predicted"/>
<dbReference type="GO" id="GO:0016740">
    <property type="term" value="F:transferase activity"/>
    <property type="evidence" value="ECO:0007669"/>
    <property type="project" value="UniProtKB-KW"/>
</dbReference>
<dbReference type="InterPro" id="IPR029044">
    <property type="entry name" value="Nucleotide-diphossugar_trans"/>
</dbReference>
<dbReference type="EMBL" id="CP010827">
    <property type="protein sequence ID" value="AJI79488.1"/>
    <property type="molecule type" value="Genomic_DNA"/>
</dbReference>
<keyword evidence="2" id="KW-0808">Transferase</keyword>
<evidence type="ECO:0000313" key="3">
    <source>
        <dbReference type="Proteomes" id="UP000031890"/>
    </source>
</evidence>